<dbReference type="InParanoid" id="A0A2P5APQ8"/>
<sequence>MAKTKLGLKQPGDEETLTHLHFYFHDIVSGRHPTAIRVAEAQTTSSSPTSFGIRFARGCAQARTHAFNTTSLDLLWST</sequence>
<keyword evidence="1" id="KW-0964">Secreted</keyword>
<comment type="caution">
    <text evidence="2">The sequence shown here is derived from an EMBL/GenBank/DDBJ whole genome shotgun (WGS) entry which is preliminary data.</text>
</comment>
<evidence type="ECO:0000313" key="3">
    <source>
        <dbReference type="Proteomes" id="UP000237000"/>
    </source>
</evidence>
<name>A0A2P5APQ8_TREOI</name>
<keyword evidence="3" id="KW-1185">Reference proteome</keyword>
<feature type="non-terminal residue" evidence="2">
    <location>
        <position position="78"/>
    </location>
</feature>
<dbReference type="EMBL" id="JXTC01000750">
    <property type="protein sequence ID" value="PON38507.1"/>
    <property type="molecule type" value="Genomic_DNA"/>
</dbReference>
<proteinExistence type="inferred from homology"/>
<organism evidence="2 3">
    <name type="scientific">Trema orientale</name>
    <name type="common">Charcoal tree</name>
    <name type="synonym">Celtis orientalis</name>
    <dbReference type="NCBI Taxonomy" id="63057"/>
    <lineage>
        <taxon>Eukaryota</taxon>
        <taxon>Viridiplantae</taxon>
        <taxon>Streptophyta</taxon>
        <taxon>Embryophyta</taxon>
        <taxon>Tracheophyta</taxon>
        <taxon>Spermatophyta</taxon>
        <taxon>Magnoliopsida</taxon>
        <taxon>eudicotyledons</taxon>
        <taxon>Gunneridae</taxon>
        <taxon>Pentapetalae</taxon>
        <taxon>rosids</taxon>
        <taxon>fabids</taxon>
        <taxon>Rosales</taxon>
        <taxon>Cannabaceae</taxon>
        <taxon>Trema</taxon>
    </lineage>
</organism>
<dbReference type="Pfam" id="PF03018">
    <property type="entry name" value="Dirigent"/>
    <property type="match status" value="1"/>
</dbReference>
<protein>
    <recommendedName>
        <fullName evidence="1">Dirigent protein</fullName>
    </recommendedName>
</protein>
<comment type="subcellular location">
    <subcellularLocation>
        <location evidence="1">Secreted</location>
        <location evidence="1">Extracellular space</location>
        <location evidence="1">Apoplast</location>
    </subcellularLocation>
</comment>
<dbReference type="Proteomes" id="UP000237000">
    <property type="component" value="Unassembled WGS sequence"/>
</dbReference>
<accession>A0A2P5APQ8</accession>
<keyword evidence="1" id="KW-0052">Apoplast</keyword>
<comment type="function">
    <text evidence="1">Dirigent proteins impart stereoselectivity on the phenoxy radical-coupling reaction, yielding optically active lignans from two molecules of coniferyl alcohol in the biosynthesis of lignans, flavonolignans, and alkaloids and thus plays a central role in plant secondary metabolism.</text>
</comment>
<comment type="similarity">
    <text evidence="1">Belongs to the plant dirigent protein family.</text>
</comment>
<dbReference type="OrthoDB" id="1707046at2759"/>
<dbReference type="PANTHER" id="PTHR21495">
    <property type="entry name" value="NUCLEOPORIN-RELATED"/>
    <property type="match status" value="1"/>
</dbReference>
<evidence type="ECO:0000256" key="1">
    <source>
        <dbReference type="RuleBase" id="RU363099"/>
    </source>
</evidence>
<comment type="subunit">
    <text evidence="1">Homodimer.</text>
</comment>
<dbReference type="InterPro" id="IPR004265">
    <property type="entry name" value="Dirigent"/>
</dbReference>
<dbReference type="AlphaFoldDB" id="A0A2P5APQ8"/>
<dbReference type="STRING" id="63057.A0A2P5APQ8"/>
<gene>
    <name evidence="2" type="ORF">TorRG33x02_344830</name>
</gene>
<reference evidence="3" key="1">
    <citation type="submission" date="2016-06" db="EMBL/GenBank/DDBJ databases">
        <title>Parallel loss of symbiosis genes in relatives of nitrogen-fixing non-legume Parasponia.</title>
        <authorList>
            <person name="Van Velzen R."/>
            <person name="Holmer R."/>
            <person name="Bu F."/>
            <person name="Rutten L."/>
            <person name="Van Zeijl A."/>
            <person name="Liu W."/>
            <person name="Santuari L."/>
            <person name="Cao Q."/>
            <person name="Sharma T."/>
            <person name="Shen D."/>
            <person name="Roswanjaya Y."/>
            <person name="Wardhani T."/>
            <person name="Kalhor M.S."/>
            <person name="Jansen J."/>
            <person name="Van den Hoogen J."/>
            <person name="Gungor B."/>
            <person name="Hartog M."/>
            <person name="Hontelez J."/>
            <person name="Verver J."/>
            <person name="Yang W.-C."/>
            <person name="Schijlen E."/>
            <person name="Repin R."/>
            <person name="Schilthuizen M."/>
            <person name="Schranz E."/>
            <person name="Heidstra R."/>
            <person name="Miyata K."/>
            <person name="Fedorova E."/>
            <person name="Kohlen W."/>
            <person name="Bisseling T."/>
            <person name="Smit S."/>
            <person name="Geurts R."/>
        </authorList>
    </citation>
    <scope>NUCLEOTIDE SEQUENCE [LARGE SCALE GENOMIC DNA]</scope>
    <source>
        <strain evidence="3">cv. RG33-2</strain>
    </source>
</reference>
<dbReference type="GO" id="GO:0048046">
    <property type="term" value="C:apoplast"/>
    <property type="evidence" value="ECO:0007669"/>
    <property type="project" value="UniProtKB-SubCell"/>
</dbReference>
<evidence type="ECO:0000313" key="2">
    <source>
        <dbReference type="EMBL" id="PON38507.1"/>
    </source>
</evidence>